<dbReference type="KEGG" id="dpi:BN4_12781"/>
<reference evidence="2" key="2">
    <citation type="journal article" date="2013" name="Stand. Genomic Sci.">
        <title>Complete genome sequence of Desulfocapsa sulfexigens, a marine deltaproteobacterium specialized in disproportionating inorganic sulfur compounds.</title>
        <authorList>
            <person name="Finster K.W."/>
            <person name="Kjeldsen K.U."/>
            <person name="Kube M."/>
            <person name="Reinhardt R."/>
            <person name="Mussmann M."/>
            <person name="Amann R."/>
            <person name="Schreiber L."/>
        </authorList>
    </citation>
    <scope>NUCLEOTIDE SEQUENCE [LARGE SCALE GENOMIC DNA]</scope>
    <source>
        <strain evidence="2">DSM 10523 / SB164P1</strain>
    </source>
</reference>
<dbReference type="EMBL" id="FO203427">
    <property type="protein sequence ID" value="CCH50014.1"/>
    <property type="molecule type" value="Genomic_DNA"/>
</dbReference>
<name>M1WS74_PSEP2</name>
<dbReference type="HOGENOM" id="CLU_2751233_0_0_7"/>
<dbReference type="BioCyc" id="DPIE1322246:BN4_RS13975-MONOMER"/>
<evidence type="ECO:0000313" key="2">
    <source>
        <dbReference type="Proteomes" id="UP000011724"/>
    </source>
</evidence>
<proteinExistence type="predicted"/>
<organism evidence="1 2">
    <name type="scientific">Pseudodesulfovibrio piezophilus (strain DSM 21447 / JCM 15486 / C1TLV30)</name>
    <name type="common">Desulfovibrio piezophilus</name>
    <dbReference type="NCBI Taxonomy" id="1322246"/>
    <lineage>
        <taxon>Bacteria</taxon>
        <taxon>Pseudomonadati</taxon>
        <taxon>Thermodesulfobacteriota</taxon>
        <taxon>Desulfovibrionia</taxon>
        <taxon>Desulfovibrionales</taxon>
        <taxon>Desulfovibrionaceae</taxon>
    </lineage>
</organism>
<dbReference type="PATRIC" id="fig|879567.3.peg.2983"/>
<dbReference type="AlphaFoldDB" id="M1WS74"/>
<evidence type="ECO:0000313" key="1">
    <source>
        <dbReference type="EMBL" id="CCH50014.1"/>
    </source>
</evidence>
<keyword evidence="2" id="KW-1185">Reference proteome</keyword>
<accession>M1WS74</accession>
<dbReference type="RefSeq" id="WP_015416056.1">
    <property type="nucleotide sequence ID" value="NC_020409.1"/>
</dbReference>
<dbReference type="Proteomes" id="UP000011724">
    <property type="component" value="Chromosome"/>
</dbReference>
<gene>
    <name evidence="1" type="ordered locus">BN4_12781</name>
</gene>
<reference evidence="1 2" key="1">
    <citation type="journal article" date="2013" name="PLoS ONE">
        <title>The first genomic and proteomic characterization of a deep-sea sulfate reducer: insights into the piezophilic lifestyle of Desulfovibrio piezophilus.</title>
        <authorList>
            <person name="Pradel N."/>
            <person name="Ji B."/>
            <person name="Gimenez G."/>
            <person name="Talla E."/>
            <person name="Lenoble P."/>
            <person name="Garel M."/>
            <person name="Tamburini C."/>
            <person name="Fourquet P."/>
            <person name="Lebrun R."/>
            <person name="Bertin P."/>
            <person name="Denis Y."/>
            <person name="Pophillat M."/>
            <person name="Barbe V."/>
            <person name="Ollivier B."/>
            <person name="Dolla A."/>
        </authorList>
    </citation>
    <scope>NUCLEOTIDE SEQUENCE [LARGE SCALE GENOMIC DNA]</scope>
    <source>
        <strain evidence="2">DSM 10523 / SB164P1</strain>
    </source>
</reference>
<protein>
    <submittedName>
        <fullName evidence="1">Uncharacterized protein</fullName>
    </submittedName>
</protein>
<sequence>MSDGIQYEYRVFQQDKPFVFVSGQLETWKDNGYLAVELLDREGVWYALRWLKTPRGIDGKPSDDPEGLEL</sequence>
<dbReference type="STRING" id="1322246.BN4_12781"/>